<feature type="transmembrane region" description="Helical" evidence="1">
    <location>
        <begin position="249"/>
        <end position="267"/>
    </location>
</feature>
<dbReference type="AlphaFoldDB" id="A0A1D3JFW8"/>
<gene>
    <name evidence="2" type="primary">PocGH01_00049400</name>
    <name evidence="2" type="ORF">POCGH01_00049400</name>
</gene>
<keyword evidence="1" id="KW-1133">Transmembrane helix</keyword>
<keyword evidence="3" id="KW-1185">Reference proteome</keyword>
<accession>A0A1D3JFW8</accession>
<dbReference type="VEuPathDB" id="PlasmoDB:POWCR01_000124400"/>
<name>A0A1D3JFW8_PLAOA</name>
<proteinExistence type="predicted"/>
<keyword evidence="1" id="KW-0472">Membrane</keyword>
<evidence type="ECO:0000313" key="3">
    <source>
        <dbReference type="Proteomes" id="UP000242942"/>
    </source>
</evidence>
<dbReference type="EMBL" id="FLRI01000566">
    <property type="protein sequence ID" value="SBT84753.1"/>
    <property type="molecule type" value="Genomic_DNA"/>
</dbReference>
<protein>
    <submittedName>
        <fullName evidence="2">PIR protein</fullName>
    </submittedName>
</protein>
<organism evidence="2 3">
    <name type="scientific">Plasmodium ovale</name>
    <name type="common">malaria parasite P. ovale</name>
    <dbReference type="NCBI Taxonomy" id="36330"/>
    <lineage>
        <taxon>Eukaryota</taxon>
        <taxon>Sar</taxon>
        <taxon>Alveolata</taxon>
        <taxon>Apicomplexa</taxon>
        <taxon>Aconoidasida</taxon>
        <taxon>Haemosporida</taxon>
        <taxon>Plasmodiidae</taxon>
        <taxon>Plasmodium</taxon>
        <taxon>Plasmodium (Plasmodium)</taxon>
    </lineage>
</organism>
<dbReference type="OrthoDB" id="10385617at2759"/>
<sequence>MECDILAIKKNYEFFRMFNNYKELSENAKRASLERKVDKGCDSFSPDSIFMKVPSYNICKEFIHIYNKLSNTFKAKEKTTLLDDKDYSFMNYWINDKLGSSNVDVIHYIKELYEKLKAVDENFFTVPLEEKKFFSINSHDIENIKILNDLYKYMDQINNMLTECQSKDEYEPFLKNHGEFKEKYKEVIINCIDGCPDFYNALELLKCKYNQNIIGYANIFSNLEFNKLDELQDYNFVLKEHNTKPFKKILTIPILFPIFGLLFMLFFSNM</sequence>
<evidence type="ECO:0000313" key="2">
    <source>
        <dbReference type="EMBL" id="SBT84753.1"/>
    </source>
</evidence>
<keyword evidence="1" id="KW-0812">Transmembrane</keyword>
<dbReference type="VEuPathDB" id="PlasmoDB:PocGH01_00049400"/>
<dbReference type="Proteomes" id="UP000242942">
    <property type="component" value="Unassembled WGS sequence"/>
</dbReference>
<evidence type="ECO:0000256" key="1">
    <source>
        <dbReference type="SAM" id="Phobius"/>
    </source>
</evidence>
<reference evidence="2 3" key="1">
    <citation type="submission" date="2016-06" db="EMBL/GenBank/DDBJ databases">
        <authorList>
            <consortium name="Pathogen Informatics"/>
        </authorList>
    </citation>
    <scope>NUCLEOTIDE SEQUENCE [LARGE SCALE GENOMIC DNA]</scope>
    <source>
        <strain evidence="2">PocGH01</strain>
    </source>
</reference>
<feature type="non-terminal residue" evidence="2">
    <location>
        <position position="270"/>
    </location>
</feature>